<feature type="binding site" evidence="9">
    <location>
        <position position="293"/>
    </location>
    <ligand>
        <name>K(+)</name>
        <dbReference type="ChEBI" id="CHEBI:29103"/>
    </ligand>
</feature>
<gene>
    <name evidence="9 12" type="primary">rbsK</name>
    <name evidence="12" type="ORF">J5V96_04870</name>
</gene>
<comment type="subunit">
    <text evidence="9">Homodimer.</text>
</comment>
<sequence>MTALEPAVLIVGSISADLTTFSQRVPARGETILGDEFTLVLGGKGANQAIAVARAGAVARIIGCVGDDAFGELVAGQLREAGVDTTAVRALADVGTGIAHIRVDATGENDIVVVPRANARLTEAQVDAALAEAPAVLLTQLESPLPVVAHAIRRAHDAGILVILDPAPAARLDDDLWPLIDIVTPNETEAAVLTGLAVQDRSGALAAGRALVERGAGAALVTLASAGAVLVTASDEQHFDALPVQAVDTTAAGDAFAGHLAAALAAGETRPDAIRRAIAAGALAVTKPGASPSIPTAAEVDALLPR</sequence>
<feature type="binding site" evidence="9">
    <location>
        <position position="248"/>
    </location>
    <ligand>
        <name>K(+)</name>
        <dbReference type="ChEBI" id="CHEBI:29103"/>
    </ligand>
</feature>
<evidence type="ECO:0000256" key="2">
    <source>
        <dbReference type="ARBA" id="ARBA00022723"/>
    </source>
</evidence>
<feature type="binding site" evidence="9">
    <location>
        <position position="289"/>
    </location>
    <ligand>
        <name>K(+)</name>
        <dbReference type="ChEBI" id="CHEBI:29103"/>
    </ligand>
</feature>
<dbReference type="GO" id="GO:0019303">
    <property type="term" value="P:D-ribose catabolic process"/>
    <property type="evidence" value="ECO:0007669"/>
    <property type="project" value="UniProtKB-UniRule"/>
</dbReference>
<feature type="binding site" evidence="9">
    <location>
        <position position="142"/>
    </location>
    <ligand>
        <name>substrate</name>
    </ligand>
</feature>
<dbReference type="GO" id="GO:0004747">
    <property type="term" value="F:ribokinase activity"/>
    <property type="evidence" value="ECO:0007669"/>
    <property type="project" value="UniProtKB-UniRule"/>
</dbReference>
<keyword evidence="1 9" id="KW-0808">Transferase</keyword>
<dbReference type="NCBIfam" id="TIGR02152">
    <property type="entry name" value="D_ribokin_bact"/>
    <property type="match status" value="1"/>
</dbReference>
<dbReference type="SUPFAM" id="SSF53613">
    <property type="entry name" value="Ribokinase-like"/>
    <property type="match status" value="1"/>
</dbReference>
<evidence type="ECO:0000256" key="10">
    <source>
        <dbReference type="NCBIfam" id="TIGR02152"/>
    </source>
</evidence>
<organism evidence="12 13">
    <name type="scientific">Microbacterium stercoris</name>
    <dbReference type="NCBI Taxonomy" id="2820289"/>
    <lineage>
        <taxon>Bacteria</taxon>
        <taxon>Bacillati</taxon>
        <taxon>Actinomycetota</taxon>
        <taxon>Actinomycetes</taxon>
        <taxon>Micrococcales</taxon>
        <taxon>Microbacteriaceae</taxon>
        <taxon>Microbacterium</taxon>
    </lineage>
</organism>
<evidence type="ECO:0000256" key="8">
    <source>
        <dbReference type="ARBA" id="ARBA00023277"/>
    </source>
</evidence>
<dbReference type="HAMAP" id="MF_01987">
    <property type="entry name" value="Ribokinase"/>
    <property type="match status" value="1"/>
</dbReference>
<dbReference type="PANTHER" id="PTHR10584:SF166">
    <property type="entry name" value="RIBOKINASE"/>
    <property type="match status" value="1"/>
</dbReference>
<dbReference type="AlphaFoldDB" id="A0A939QHM9"/>
<reference evidence="12" key="1">
    <citation type="submission" date="2021-03" db="EMBL/GenBank/DDBJ databases">
        <title>Microbacterium sp. nov., a novel actinobacterium isolated from cow dung.</title>
        <authorList>
            <person name="Zhang L."/>
        </authorList>
    </citation>
    <scope>NUCLEOTIDE SEQUENCE</scope>
    <source>
        <strain evidence="12">NEAU-LLB</strain>
    </source>
</reference>
<feature type="binding site" evidence="9">
    <location>
        <position position="186"/>
    </location>
    <ligand>
        <name>ATP</name>
        <dbReference type="ChEBI" id="CHEBI:30616"/>
    </ligand>
</feature>
<keyword evidence="5 9" id="KW-0067">ATP-binding</keyword>
<keyword evidence="9" id="KW-0963">Cytoplasm</keyword>
<comment type="pathway">
    <text evidence="9">Carbohydrate metabolism; D-ribose degradation; D-ribose 5-phosphate from beta-D-ribopyranose: step 2/2.</text>
</comment>
<dbReference type="GO" id="GO:0005524">
    <property type="term" value="F:ATP binding"/>
    <property type="evidence" value="ECO:0007669"/>
    <property type="project" value="UniProtKB-UniRule"/>
</dbReference>
<feature type="active site" description="Proton acceptor" evidence="9">
    <location>
        <position position="254"/>
    </location>
</feature>
<accession>A0A939QHM9</accession>
<keyword evidence="13" id="KW-1185">Reference proteome</keyword>
<feature type="binding site" evidence="9">
    <location>
        <position position="284"/>
    </location>
    <ligand>
        <name>K(+)</name>
        <dbReference type="ChEBI" id="CHEBI:29103"/>
    </ligand>
</feature>
<dbReference type="RefSeq" id="WP_208501115.1">
    <property type="nucleotide sequence ID" value="NZ_JAGFOA010000002.1"/>
</dbReference>
<dbReference type="EMBL" id="JAGFOA010000002">
    <property type="protein sequence ID" value="MBO3662844.1"/>
    <property type="molecule type" value="Genomic_DNA"/>
</dbReference>
<keyword evidence="8 9" id="KW-0119">Carbohydrate metabolism</keyword>
<feature type="domain" description="Carbohydrate kinase PfkB" evidence="11">
    <location>
        <begin position="8"/>
        <end position="296"/>
    </location>
</feature>
<protein>
    <recommendedName>
        <fullName evidence="9 10">Ribokinase</fullName>
        <shortName evidence="9">RK</shortName>
        <ecNumber evidence="9 10">2.7.1.15</ecNumber>
    </recommendedName>
</protein>
<dbReference type="CDD" id="cd01174">
    <property type="entry name" value="ribokinase"/>
    <property type="match status" value="1"/>
</dbReference>
<comment type="catalytic activity">
    <reaction evidence="9">
        <text>D-ribose + ATP = D-ribose 5-phosphate + ADP + H(+)</text>
        <dbReference type="Rhea" id="RHEA:13697"/>
        <dbReference type="ChEBI" id="CHEBI:15378"/>
        <dbReference type="ChEBI" id="CHEBI:30616"/>
        <dbReference type="ChEBI" id="CHEBI:47013"/>
        <dbReference type="ChEBI" id="CHEBI:78346"/>
        <dbReference type="ChEBI" id="CHEBI:456216"/>
        <dbReference type="EC" id="2.7.1.15"/>
    </reaction>
</comment>
<evidence type="ECO:0000256" key="1">
    <source>
        <dbReference type="ARBA" id="ARBA00022679"/>
    </source>
</evidence>
<feature type="binding site" evidence="9">
    <location>
        <position position="250"/>
    </location>
    <ligand>
        <name>K(+)</name>
        <dbReference type="ChEBI" id="CHEBI:29103"/>
    </ligand>
</feature>
<dbReference type="GO" id="GO:0005829">
    <property type="term" value="C:cytosol"/>
    <property type="evidence" value="ECO:0007669"/>
    <property type="project" value="TreeGrafter"/>
</dbReference>
<evidence type="ECO:0000256" key="9">
    <source>
        <dbReference type="HAMAP-Rule" id="MF_01987"/>
    </source>
</evidence>
<comment type="caution">
    <text evidence="12">The sequence shown here is derived from an EMBL/GenBank/DDBJ whole genome shotgun (WGS) entry which is preliminary data.</text>
</comment>
<evidence type="ECO:0000256" key="6">
    <source>
        <dbReference type="ARBA" id="ARBA00022842"/>
    </source>
</evidence>
<feature type="binding site" evidence="9">
    <location>
        <position position="287"/>
    </location>
    <ligand>
        <name>K(+)</name>
        <dbReference type="ChEBI" id="CHEBI:29103"/>
    </ligand>
</feature>
<keyword evidence="4 9" id="KW-0418">Kinase</keyword>
<keyword evidence="2 9" id="KW-0479">Metal-binding</keyword>
<dbReference type="InterPro" id="IPR002139">
    <property type="entry name" value="Ribo/fructo_kinase"/>
</dbReference>
<keyword evidence="3 9" id="KW-0547">Nucleotide-binding</keyword>
<dbReference type="EC" id="2.7.1.15" evidence="9 10"/>
<dbReference type="InterPro" id="IPR029056">
    <property type="entry name" value="Ribokinase-like"/>
</dbReference>
<comment type="activity regulation">
    <text evidence="9">Activated by a monovalent cation that binds near, but not in, the active site. The most likely occupant of the site in vivo is potassium. Ion binding induces a conformational change that may alter substrate affinity.</text>
</comment>
<proteinExistence type="inferred from homology"/>
<evidence type="ECO:0000256" key="3">
    <source>
        <dbReference type="ARBA" id="ARBA00022741"/>
    </source>
</evidence>
<feature type="binding site" evidence="9">
    <location>
        <begin position="43"/>
        <end position="47"/>
    </location>
    <ligand>
        <name>substrate</name>
    </ligand>
</feature>
<comment type="similarity">
    <text evidence="9">Belongs to the carbohydrate kinase PfkB family. Ribokinase subfamily.</text>
</comment>
<dbReference type="InterPro" id="IPR011611">
    <property type="entry name" value="PfkB_dom"/>
</dbReference>
<keyword evidence="6 9" id="KW-0460">Magnesium</keyword>
<dbReference type="InterPro" id="IPR011877">
    <property type="entry name" value="Ribokinase"/>
</dbReference>
<dbReference type="Proteomes" id="UP000680132">
    <property type="component" value="Unassembled WGS sequence"/>
</dbReference>
<dbReference type="Gene3D" id="3.40.1190.20">
    <property type="match status" value="1"/>
</dbReference>
<dbReference type="Pfam" id="PF00294">
    <property type="entry name" value="PfkB"/>
    <property type="match status" value="1"/>
</dbReference>
<name>A0A939QHM9_9MICO</name>
<dbReference type="GO" id="GO:0046872">
    <property type="term" value="F:metal ion binding"/>
    <property type="evidence" value="ECO:0007669"/>
    <property type="project" value="UniProtKB-KW"/>
</dbReference>
<feature type="binding site" evidence="9">
    <location>
        <begin position="253"/>
        <end position="254"/>
    </location>
    <ligand>
        <name>ATP</name>
        <dbReference type="ChEBI" id="CHEBI:30616"/>
    </ligand>
</feature>
<comment type="caution">
    <text evidence="9">Lacks conserved residue(s) required for the propagation of feature annotation.</text>
</comment>
<evidence type="ECO:0000313" key="13">
    <source>
        <dbReference type="Proteomes" id="UP000680132"/>
    </source>
</evidence>
<evidence type="ECO:0000259" key="11">
    <source>
        <dbReference type="Pfam" id="PF00294"/>
    </source>
</evidence>
<evidence type="ECO:0000256" key="4">
    <source>
        <dbReference type="ARBA" id="ARBA00022777"/>
    </source>
</evidence>
<comment type="function">
    <text evidence="9">Catalyzes the phosphorylation of ribose at O-5 in a reaction requiring ATP and magnesium. The resulting D-ribose-5-phosphate can then be used either for sythesis of nucleotides, histidine, and tryptophan, or as a component of the pentose phosphate pathway.</text>
</comment>
<dbReference type="PRINTS" id="PR00990">
    <property type="entry name" value="RIBOKINASE"/>
</dbReference>
<evidence type="ECO:0000256" key="5">
    <source>
        <dbReference type="ARBA" id="ARBA00022840"/>
    </source>
</evidence>
<comment type="cofactor">
    <cofactor evidence="9">
        <name>Mg(2+)</name>
        <dbReference type="ChEBI" id="CHEBI:18420"/>
    </cofactor>
    <text evidence="9">Requires a divalent cation, most likely magnesium in vivo, as an electrophilic catalyst to aid phosphoryl group transfer. It is the chelate of the metal and the nucleotide that is the actual substrate.</text>
</comment>
<feature type="binding site" evidence="9">
    <location>
        <begin position="15"/>
        <end position="17"/>
    </location>
    <ligand>
        <name>substrate</name>
    </ligand>
</feature>
<evidence type="ECO:0000256" key="7">
    <source>
        <dbReference type="ARBA" id="ARBA00022958"/>
    </source>
</evidence>
<keyword evidence="7 9" id="KW-0630">Potassium</keyword>
<comment type="subcellular location">
    <subcellularLocation>
        <location evidence="9">Cytoplasm</location>
    </subcellularLocation>
</comment>
<feature type="binding site" evidence="9">
    <location>
        <position position="254"/>
    </location>
    <ligand>
        <name>substrate</name>
    </ligand>
</feature>
<dbReference type="PANTHER" id="PTHR10584">
    <property type="entry name" value="SUGAR KINASE"/>
    <property type="match status" value="1"/>
</dbReference>
<evidence type="ECO:0000313" key="12">
    <source>
        <dbReference type="EMBL" id="MBO3662844.1"/>
    </source>
</evidence>